<evidence type="ECO:0000313" key="2">
    <source>
        <dbReference type="EMBL" id="KAD6455035.1"/>
    </source>
</evidence>
<dbReference type="SMART" id="SM00248">
    <property type="entry name" value="ANK"/>
    <property type="match status" value="4"/>
</dbReference>
<dbReference type="OrthoDB" id="1652385at2759"/>
<keyword evidence="3" id="KW-1185">Reference proteome</keyword>
<evidence type="ECO:0000259" key="1">
    <source>
        <dbReference type="Pfam" id="PF13962"/>
    </source>
</evidence>
<dbReference type="Gene3D" id="1.25.40.20">
    <property type="entry name" value="Ankyrin repeat-containing domain"/>
    <property type="match status" value="1"/>
</dbReference>
<evidence type="ECO:0000313" key="3">
    <source>
        <dbReference type="Proteomes" id="UP000326396"/>
    </source>
</evidence>
<protein>
    <recommendedName>
        <fullName evidence="1">PGG domain-containing protein</fullName>
    </recommendedName>
</protein>
<dbReference type="InterPro" id="IPR026961">
    <property type="entry name" value="PGG_dom"/>
</dbReference>
<dbReference type="PANTHER" id="PTHR24177">
    <property type="entry name" value="CASKIN"/>
    <property type="match status" value="1"/>
</dbReference>
<dbReference type="AlphaFoldDB" id="A0A5N6PMZ7"/>
<dbReference type="EMBL" id="SZYD01000004">
    <property type="protein sequence ID" value="KAD6455035.1"/>
    <property type="molecule type" value="Genomic_DNA"/>
</dbReference>
<dbReference type="Pfam" id="PF13962">
    <property type="entry name" value="PGG"/>
    <property type="match status" value="1"/>
</dbReference>
<proteinExistence type="predicted"/>
<dbReference type="GO" id="GO:0016020">
    <property type="term" value="C:membrane"/>
    <property type="evidence" value="ECO:0007669"/>
    <property type="project" value="TreeGrafter"/>
</dbReference>
<dbReference type="PANTHER" id="PTHR24177:SF474">
    <property type="entry name" value="ANKYRIN REPEAT-CONTAINING DOMAIN, PGG DOMAIN, ANKYRIN REPEAT-CONTAINING DOMAIN SUPERFAMILY"/>
    <property type="match status" value="1"/>
</dbReference>
<name>A0A5N6PMZ7_9ASTR</name>
<gene>
    <name evidence="2" type="ORF">E3N88_09741</name>
</gene>
<accession>A0A5N6PMZ7</accession>
<dbReference type="SUPFAM" id="SSF48403">
    <property type="entry name" value="Ankyrin repeat"/>
    <property type="match status" value="1"/>
</dbReference>
<dbReference type="InterPro" id="IPR036770">
    <property type="entry name" value="Ankyrin_rpt-contain_sf"/>
</dbReference>
<comment type="caution">
    <text evidence="2">The sequence shown here is derived from an EMBL/GenBank/DDBJ whole genome shotgun (WGS) entry which is preliminary data.</text>
</comment>
<organism evidence="2 3">
    <name type="scientific">Mikania micrantha</name>
    <name type="common">bitter vine</name>
    <dbReference type="NCBI Taxonomy" id="192012"/>
    <lineage>
        <taxon>Eukaryota</taxon>
        <taxon>Viridiplantae</taxon>
        <taxon>Streptophyta</taxon>
        <taxon>Embryophyta</taxon>
        <taxon>Tracheophyta</taxon>
        <taxon>Spermatophyta</taxon>
        <taxon>Magnoliopsida</taxon>
        <taxon>eudicotyledons</taxon>
        <taxon>Gunneridae</taxon>
        <taxon>Pentapetalae</taxon>
        <taxon>asterids</taxon>
        <taxon>campanulids</taxon>
        <taxon>Asterales</taxon>
        <taxon>Asteraceae</taxon>
        <taxon>Asteroideae</taxon>
        <taxon>Heliantheae alliance</taxon>
        <taxon>Eupatorieae</taxon>
        <taxon>Mikania</taxon>
    </lineage>
</organism>
<dbReference type="InterPro" id="IPR002110">
    <property type="entry name" value="Ankyrin_rpt"/>
</dbReference>
<dbReference type="Proteomes" id="UP000326396">
    <property type="component" value="Linkage Group LG12"/>
</dbReference>
<sequence>MEGSSSSNPGSLYPYPYPSHVTMELSGRDTYDAWKTQMLCLLESHDMLRFIQSKTLGGYNEDLWRRSHALIKGWILGSLSNQTLKYLVNSFPNKDFTAKDAWDKLQTIYGPPVTEENASNMLATTYGPPIEAVQKLYAAILVQNYREVKAIFEDRIVTLRDRITINGNTALHMAVGVSNDFFFLRRMLNLAKRDNQQLLDMRNSEGSTLLHVAAIVGNTEAAEMLVLHQSCHYMLFEKDNEGQTPLDRAILNMETDTIIYLLDHYSVTPHLENGELFDGTQIVVKAISSKDYEFIKVFLYSSSLKRKGPKEIYTHAKLLVHFTCDLIRTSTTMYTTHTNAIFEATRQDDVWVVKEIVSRYPNAIWTINEDGHDIIQLAVINRSKMVYRLLCQMSKLKNMNKTIEFPFNNNLLHLVARLPPENKLKPAYGAALQMQNELKWFKAVERFASPLNVIQKNSFGETPQMVFTKEHKKLAIEGEKWMKETAQSYTIIAALITTIMFTAAITVPGETNRTTGYRLLDSTKTNSLRKEGVTLRKQHYFRRITHSCRRLYKTTASKGQHLEDLKLQNFQRLEASEEQRLPKTLLSIFHRQRLPRIIL</sequence>
<feature type="domain" description="PGG" evidence="1">
    <location>
        <begin position="479"/>
        <end position="515"/>
    </location>
</feature>
<reference evidence="2 3" key="1">
    <citation type="submission" date="2019-05" db="EMBL/GenBank/DDBJ databases">
        <title>Mikania micrantha, genome provides insights into the molecular mechanism of rapid growth.</title>
        <authorList>
            <person name="Liu B."/>
        </authorList>
    </citation>
    <scope>NUCLEOTIDE SEQUENCE [LARGE SCALE GENOMIC DNA]</scope>
    <source>
        <strain evidence="2">NLD-2019</strain>
        <tissue evidence="2">Leaf</tissue>
    </source>
</reference>
<dbReference type="Pfam" id="PF12796">
    <property type="entry name" value="Ank_2"/>
    <property type="match status" value="1"/>
</dbReference>